<feature type="transmembrane region" description="Helical" evidence="2">
    <location>
        <begin position="96"/>
        <end position="113"/>
    </location>
</feature>
<keyword evidence="4" id="KW-0645">Protease</keyword>
<evidence type="ECO:0000256" key="2">
    <source>
        <dbReference type="SAM" id="Phobius"/>
    </source>
</evidence>
<feature type="domain" description="CAAX prenyl protease 2/Lysostaphin resistance protein A-like" evidence="3">
    <location>
        <begin position="136"/>
        <end position="229"/>
    </location>
</feature>
<dbReference type="GO" id="GO:0080120">
    <property type="term" value="P:CAAX-box protein maturation"/>
    <property type="evidence" value="ECO:0007669"/>
    <property type="project" value="UniProtKB-ARBA"/>
</dbReference>
<feature type="transmembrane region" description="Helical" evidence="2">
    <location>
        <begin position="191"/>
        <end position="211"/>
    </location>
</feature>
<feature type="transmembrane region" description="Helical" evidence="2">
    <location>
        <begin position="217"/>
        <end position="237"/>
    </location>
</feature>
<evidence type="ECO:0000259" key="3">
    <source>
        <dbReference type="Pfam" id="PF02517"/>
    </source>
</evidence>
<dbReference type="GO" id="GO:0004175">
    <property type="term" value="F:endopeptidase activity"/>
    <property type="evidence" value="ECO:0007669"/>
    <property type="project" value="UniProtKB-ARBA"/>
</dbReference>
<keyword evidence="2" id="KW-1133">Transmembrane helix</keyword>
<evidence type="ECO:0000313" key="5">
    <source>
        <dbReference type="Proteomes" id="UP000280406"/>
    </source>
</evidence>
<dbReference type="AlphaFoldDB" id="A0AB74DPA2"/>
<accession>A0AB74DPA2</accession>
<organism evidence="4 5">
    <name type="scientific">Streptococcus sanguinis</name>
    <dbReference type="NCBI Taxonomy" id="1305"/>
    <lineage>
        <taxon>Bacteria</taxon>
        <taxon>Bacillati</taxon>
        <taxon>Bacillota</taxon>
        <taxon>Bacilli</taxon>
        <taxon>Lactobacillales</taxon>
        <taxon>Streptococcaceae</taxon>
        <taxon>Streptococcus</taxon>
    </lineage>
</organism>
<keyword evidence="2" id="KW-0812">Transmembrane</keyword>
<comment type="caution">
    <text evidence="4">The sequence shown here is derived from an EMBL/GenBank/DDBJ whole genome shotgun (WGS) entry which is preliminary data.</text>
</comment>
<dbReference type="InterPro" id="IPR003675">
    <property type="entry name" value="Rce1/LyrA-like_dom"/>
</dbReference>
<protein>
    <submittedName>
        <fullName evidence="4">CAAX amino terminal protease self-immunity</fullName>
    </submittedName>
</protein>
<evidence type="ECO:0000256" key="1">
    <source>
        <dbReference type="ARBA" id="ARBA00009067"/>
    </source>
</evidence>
<sequence>MYKGEMKIQPLFFKKQFLAIFIITLFIGLSFFLKLHSLTFVFEAYLFLILSITFLPYLRSKLSYPYKLQVLLIGAPLFLPIFLYSDISSSNLKFDILIFAIGASITVCILFLFHKDEIINHQSNASTLLCISTFDLFFSLFEYIYYILGEEIFYRLFLLNYFSEIIGQVFACIFISVLFSYTHYLNRWASVFFSFKNYISLFIFSILLGAIFLQTKSIMTCIVLHIMYNHSELIVLYKRYKYSKNNNKIINTESLFDDYD</sequence>
<feature type="transmembrane region" description="Helical" evidence="2">
    <location>
        <begin position="125"/>
        <end position="146"/>
    </location>
</feature>
<feature type="transmembrane region" description="Helical" evidence="2">
    <location>
        <begin position="12"/>
        <end position="33"/>
    </location>
</feature>
<proteinExistence type="inferred from homology"/>
<feature type="transmembrane region" description="Helical" evidence="2">
    <location>
        <begin position="39"/>
        <end position="58"/>
    </location>
</feature>
<dbReference type="GO" id="GO:0006508">
    <property type="term" value="P:proteolysis"/>
    <property type="evidence" value="ECO:0007669"/>
    <property type="project" value="UniProtKB-KW"/>
</dbReference>
<keyword evidence="4" id="KW-0378">Hydrolase</keyword>
<dbReference type="EMBL" id="RJND01000004">
    <property type="protein sequence ID" value="RSI52142.1"/>
    <property type="molecule type" value="Genomic_DNA"/>
</dbReference>
<dbReference type="Pfam" id="PF02517">
    <property type="entry name" value="Rce1-like"/>
    <property type="match status" value="1"/>
</dbReference>
<feature type="transmembrane region" description="Helical" evidence="2">
    <location>
        <begin position="65"/>
        <end position="84"/>
    </location>
</feature>
<name>A0AB74DPA2_STRSA</name>
<gene>
    <name evidence="4" type="ORF">D8869_06235</name>
</gene>
<dbReference type="Proteomes" id="UP000280406">
    <property type="component" value="Unassembled WGS sequence"/>
</dbReference>
<keyword evidence="2" id="KW-0472">Membrane</keyword>
<feature type="transmembrane region" description="Helical" evidence="2">
    <location>
        <begin position="152"/>
        <end position="179"/>
    </location>
</feature>
<comment type="similarity">
    <text evidence="1">Belongs to the UPF0177 family.</text>
</comment>
<evidence type="ECO:0000313" key="4">
    <source>
        <dbReference type="EMBL" id="RSI52142.1"/>
    </source>
</evidence>
<reference evidence="4 5" key="1">
    <citation type="submission" date="2018-11" db="EMBL/GenBank/DDBJ databases">
        <title>Species Designations Belie Phenotypic and Genotypic Heterogeneity in Oral Streptococci.</title>
        <authorList>
            <person name="Velsko I."/>
        </authorList>
    </citation>
    <scope>NUCLEOTIDE SEQUENCE [LARGE SCALE GENOMIC DNA]</scope>
    <source>
        <strain evidence="4 5">BCC37</strain>
    </source>
</reference>